<dbReference type="OrthoDB" id="60092at2759"/>
<reference evidence="2 3" key="1">
    <citation type="journal article" date="2020" name="ISME J.">
        <title>Uncovering the hidden diversity of litter-decomposition mechanisms in mushroom-forming fungi.</title>
        <authorList>
            <person name="Floudas D."/>
            <person name="Bentzer J."/>
            <person name="Ahren D."/>
            <person name="Johansson T."/>
            <person name="Persson P."/>
            <person name="Tunlid A."/>
        </authorList>
    </citation>
    <scope>NUCLEOTIDE SEQUENCE [LARGE SCALE GENOMIC DNA]</scope>
    <source>
        <strain evidence="2 3">CBS 101986</strain>
    </source>
</reference>
<evidence type="ECO:0000313" key="2">
    <source>
        <dbReference type="EMBL" id="KAF5322791.1"/>
    </source>
</evidence>
<feature type="region of interest" description="Disordered" evidence="1">
    <location>
        <begin position="300"/>
        <end position="423"/>
    </location>
</feature>
<dbReference type="GO" id="GO:0031573">
    <property type="term" value="P:mitotic intra-S DNA damage checkpoint signaling"/>
    <property type="evidence" value="ECO:0007669"/>
    <property type="project" value="TreeGrafter"/>
</dbReference>
<comment type="caution">
    <text evidence="2">The sequence shown here is derived from an EMBL/GenBank/DDBJ whole genome shotgun (WGS) entry which is preliminary data.</text>
</comment>
<evidence type="ECO:0000256" key="1">
    <source>
        <dbReference type="SAM" id="MobiDB-lite"/>
    </source>
</evidence>
<protein>
    <recommendedName>
        <fullName evidence="4">DNA repair protein rad9</fullName>
    </recommendedName>
</protein>
<feature type="compositionally biased region" description="Polar residues" evidence="1">
    <location>
        <begin position="300"/>
        <end position="315"/>
    </location>
</feature>
<dbReference type="InterPro" id="IPR007268">
    <property type="entry name" value="Rad9/Ddc1"/>
</dbReference>
<feature type="compositionally biased region" description="Polar residues" evidence="1">
    <location>
        <begin position="353"/>
        <end position="383"/>
    </location>
</feature>
<name>A0A8H5BGN4_9AGAR</name>
<evidence type="ECO:0000313" key="3">
    <source>
        <dbReference type="Proteomes" id="UP000567179"/>
    </source>
</evidence>
<dbReference type="Gene3D" id="3.70.10.10">
    <property type="match status" value="1"/>
</dbReference>
<dbReference type="InterPro" id="IPR046938">
    <property type="entry name" value="DNA_clamp_sf"/>
</dbReference>
<dbReference type="SUPFAM" id="SSF55979">
    <property type="entry name" value="DNA clamp"/>
    <property type="match status" value="1"/>
</dbReference>
<dbReference type="GO" id="GO:0006281">
    <property type="term" value="P:DNA repair"/>
    <property type="evidence" value="ECO:0007669"/>
    <property type="project" value="TreeGrafter"/>
</dbReference>
<dbReference type="Pfam" id="PF04139">
    <property type="entry name" value="Rad9"/>
    <property type="match status" value="1"/>
</dbReference>
<accession>A0A8H5BGN4</accession>
<proteinExistence type="predicted"/>
<dbReference type="PANTHER" id="PTHR15237:SF0">
    <property type="entry name" value="CELL CYCLE CHECKPOINT CONTROL PROTEIN"/>
    <property type="match status" value="1"/>
</dbReference>
<feature type="compositionally biased region" description="Basic residues" evidence="1">
    <location>
        <begin position="387"/>
        <end position="396"/>
    </location>
</feature>
<dbReference type="Proteomes" id="UP000567179">
    <property type="component" value="Unassembled WGS sequence"/>
</dbReference>
<dbReference type="PANTHER" id="PTHR15237">
    <property type="entry name" value="DNA REPAIR PROTEIN RAD9"/>
    <property type="match status" value="1"/>
</dbReference>
<feature type="region of interest" description="Disordered" evidence="1">
    <location>
        <begin position="483"/>
        <end position="503"/>
    </location>
</feature>
<evidence type="ECO:0008006" key="4">
    <source>
        <dbReference type="Google" id="ProtNLM"/>
    </source>
</evidence>
<dbReference type="GO" id="GO:0000076">
    <property type="term" value="P:DNA replication checkpoint signaling"/>
    <property type="evidence" value="ECO:0007669"/>
    <property type="project" value="TreeGrafter"/>
</dbReference>
<sequence length="503" mass="55742">MQATLDAYSLKVFTRALTCLSKYGEELSIYGTPDFLALSATNSSKSAYCRFQYDKIFFSRFNLGSAKAALRGGHDDEVEEIHNVTGQLLTKSILSILKHRTVEKSVERCELSIVEGELANNEEEADEEDSLESKLIIKLHCKHGVMKTHRLSMLTPASLMAPGASDATNESHLTIGPKALKDLLDHFPIAKSARSDPQLVWTFEDTEVNLRSMESSIDSRGRGQLATEISISSEEFDVYDIDECPTVIAFHLREFNATIAFADSMSLPLELRFTDPSAPLFIDIEGDAVGILFVISTSQVQPAPAGSQRNTQLVNNKKREREKSTHETPRIKKPMKAAQQVAPETVQRAMSRAGSNFSQSMHPPSIIPNRNTNNYSQSASTSDLNHRAGHNSRSRHGASSAPQNEPLFLPSSQMSQMSQADEEALRSIGAENMDMEELANLLECEGEEVDFSHVSQPNHGQQEYPVKEEMEVDSLDLIEDEVGISATQSSENPNRTFQPLFED</sequence>
<organism evidence="2 3">
    <name type="scientific">Psilocybe cf. subviscida</name>
    <dbReference type="NCBI Taxonomy" id="2480587"/>
    <lineage>
        <taxon>Eukaryota</taxon>
        <taxon>Fungi</taxon>
        <taxon>Dikarya</taxon>
        <taxon>Basidiomycota</taxon>
        <taxon>Agaricomycotina</taxon>
        <taxon>Agaricomycetes</taxon>
        <taxon>Agaricomycetidae</taxon>
        <taxon>Agaricales</taxon>
        <taxon>Agaricineae</taxon>
        <taxon>Strophariaceae</taxon>
        <taxon>Psilocybe</taxon>
    </lineage>
</organism>
<dbReference type="EMBL" id="JAACJJ010000028">
    <property type="protein sequence ID" value="KAF5322791.1"/>
    <property type="molecule type" value="Genomic_DNA"/>
</dbReference>
<dbReference type="GO" id="GO:0071479">
    <property type="term" value="P:cellular response to ionizing radiation"/>
    <property type="evidence" value="ECO:0007669"/>
    <property type="project" value="TreeGrafter"/>
</dbReference>
<feature type="compositionally biased region" description="Polar residues" evidence="1">
    <location>
        <begin position="485"/>
        <end position="497"/>
    </location>
</feature>
<dbReference type="AlphaFoldDB" id="A0A8H5BGN4"/>
<feature type="compositionally biased region" description="Basic and acidic residues" evidence="1">
    <location>
        <begin position="317"/>
        <end position="330"/>
    </location>
</feature>
<gene>
    <name evidence="2" type="ORF">D9619_001534</name>
</gene>
<dbReference type="GO" id="GO:0030896">
    <property type="term" value="C:checkpoint clamp complex"/>
    <property type="evidence" value="ECO:0007669"/>
    <property type="project" value="InterPro"/>
</dbReference>
<keyword evidence="3" id="KW-1185">Reference proteome</keyword>
<feature type="compositionally biased region" description="Polar residues" evidence="1">
    <location>
        <begin position="410"/>
        <end position="419"/>
    </location>
</feature>